<proteinExistence type="predicted"/>
<keyword evidence="3" id="KW-1185">Reference proteome</keyword>
<evidence type="ECO:0000259" key="1">
    <source>
        <dbReference type="Pfam" id="PF00156"/>
    </source>
</evidence>
<protein>
    <submittedName>
        <fullName evidence="2">Phosphoribosyltransferase family protein</fullName>
    </submittedName>
</protein>
<evidence type="ECO:0000313" key="2">
    <source>
        <dbReference type="EMBL" id="MDN4471375.1"/>
    </source>
</evidence>
<dbReference type="Gene3D" id="3.30.1310.20">
    <property type="entry name" value="PRTase-like"/>
    <property type="match status" value="1"/>
</dbReference>
<dbReference type="EMBL" id="JAUHPV010000001">
    <property type="protein sequence ID" value="MDN4471375.1"/>
    <property type="molecule type" value="Genomic_DNA"/>
</dbReference>
<dbReference type="Pfam" id="PF00156">
    <property type="entry name" value="Pribosyltran"/>
    <property type="match status" value="1"/>
</dbReference>
<dbReference type="SUPFAM" id="SSF53271">
    <property type="entry name" value="PRTase-like"/>
    <property type="match status" value="1"/>
</dbReference>
<dbReference type="InterPro" id="IPR029057">
    <property type="entry name" value="PRTase-like"/>
</dbReference>
<accession>A0ABT8FWU9</accession>
<dbReference type="GO" id="GO:0016757">
    <property type="term" value="F:glycosyltransferase activity"/>
    <property type="evidence" value="ECO:0007669"/>
    <property type="project" value="UniProtKB-KW"/>
</dbReference>
<gene>
    <name evidence="2" type="ORF">QQX04_00025</name>
</gene>
<evidence type="ECO:0000313" key="3">
    <source>
        <dbReference type="Proteomes" id="UP001172738"/>
    </source>
</evidence>
<organism evidence="2 3">
    <name type="scientific">Demequina zhanjiangensis</name>
    <dbReference type="NCBI Taxonomy" id="3051659"/>
    <lineage>
        <taxon>Bacteria</taxon>
        <taxon>Bacillati</taxon>
        <taxon>Actinomycetota</taxon>
        <taxon>Actinomycetes</taxon>
        <taxon>Micrococcales</taxon>
        <taxon>Demequinaceae</taxon>
        <taxon>Demequina</taxon>
    </lineage>
</organism>
<dbReference type="Proteomes" id="UP001172738">
    <property type="component" value="Unassembled WGS sequence"/>
</dbReference>
<dbReference type="CDD" id="cd06223">
    <property type="entry name" value="PRTases_typeI"/>
    <property type="match status" value="1"/>
</dbReference>
<name>A0ABT8FWU9_9MICO</name>
<keyword evidence="2" id="KW-0808">Transferase</keyword>
<dbReference type="InterPro" id="IPR000836">
    <property type="entry name" value="PRTase_dom"/>
</dbReference>
<keyword evidence="2" id="KW-0328">Glycosyltransferase</keyword>
<sequence length="211" mass="22433">MEILRDRADAGRAVARLLEPLLAGDDALVLGIPRGGAVVARSVADALDLELDVLVVRKLGVPGHEEFGFGAIGEDDAQVLDQATLAMLGMGETVIETVIARERAELERRVATYRGGRPAPRVRGRTVVLVDDGIATGGTVRAAIAVCRERGAARVIVAAGVAPPEVIESLSHEADAAIAVLVPRRFEAVGQWFEDFRQTTDDEVVEALLRV</sequence>
<dbReference type="Gene3D" id="3.40.50.2020">
    <property type="match status" value="1"/>
</dbReference>
<comment type="caution">
    <text evidence="2">The sequence shown here is derived from an EMBL/GenBank/DDBJ whole genome shotgun (WGS) entry which is preliminary data.</text>
</comment>
<dbReference type="RefSeq" id="WP_301124943.1">
    <property type="nucleotide sequence ID" value="NZ_JAUHPV010000001.1"/>
</dbReference>
<reference evidence="2" key="1">
    <citation type="submission" date="2023-06" db="EMBL/GenBank/DDBJ databases">
        <title>SYSU T00b26.</title>
        <authorList>
            <person name="Gao L."/>
            <person name="Fang B.-Z."/>
            <person name="Li W.-J."/>
        </authorList>
    </citation>
    <scope>NUCLEOTIDE SEQUENCE</scope>
    <source>
        <strain evidence="2">SYSU T00b26</strain>
    </source>
</reference>
<feature type="domain" description="Phosphoribosyltransferase" evidence="1">
    <location>
        <begin position="17"/>
        <end position="165"/>
    </location>
</feature>